<sequence>MTTVSHLHARLDQLRRNPAFETFVIAVIILSAIVVGAKTFDITPGQARLLSMLDIAVTLFFLTEISIRFLAEKNKKQFFRDGWNVFDSVIVLVSIIPLPDADAATVGRLIRVFRVLRMVSIVPELRMLINSLIRALPRLGYLMLLMFIVFYIFAAAGSTLFASVNPVLWEDVAISMLTLFRIMTFEDWTDIMYETMAVYPWSWAYYLVFISLSAFAFLNMVIGVIVGVIDEEGAAQQRSEHPEATLAAIAAKLDRIESALAEQRALAGTESTTVRGVAVEEAETANVR</sequence>
<dbReference type="Proteomes" id="UP000765845">
    <property type="component" value="Unassembled WGS sequence"/>
</dbReference>
<dbReference type="PANTHER" id="PTHR10037:SF62">
    <property type="entry name" value="SODIUM CHANNEL PROTEIN 60E"/>
    <property type="match status" value="1"/>
</dbReference>
<comment type="caution">
    <text evidence="7">The sequence shown here is derived from an EMBL/GenBank/DDBJ whole genome shotgun (WGS) entry which is preliminary data.</text>
</comment>
<dbReference type="InterPro" id="IPR043203">
    <property type="entry name" value="VGCC_Ca_Na"/>
</dbReference>
<evidence type="ECO:0000256" key="5">
    <source>
        <dbReference type="SAM" id="Phobius"/>
    </source>
</evidence>
<dbReference type="InterPro" id="IPR027359">
    <property type="entry name" value="Volt_channel_dom_sf"/>
</dbReference>
<keyword evidence="2 5" id="KW-0812">Transmembrane</keyword>
<dbReference type="PANTHER" id="PTHR10037">
    <property type="entry name" value="VOLTAGE-GATED CATION CHANNEL CALCIUM AND SODIUM"/>
    <property type="match status" value="1"/>
</dbReference>
<dbReference type="Pfam" id="PF00520">
    <property type="entry name" value="Ion_trans"/>
    <property type="match status" value="1"/>
</dbReference>
<dbReference type="Gene3D" id="1.10.287.70">
    <property type="match status" value="1"/>
</dbReference>
<evidence type="ECO:0000256" key="4">
    <source>
        <dbReference type="ARBA" id="ARBA00023136"/>
    </source>
</evidence>
<evidence type="ECO:0000256" key="1">
    <source>
        <dbReference type="ARBA" id="ARBA00004141"/>
    </source>
</evidence>
<dbReference type="SUPFAM" id="SSF81324">
    <property type="entry name" value="Voltage-gated potassium channels"/>
    <property type="match status" value="1"/>
</dbReference>
<dbReference type="Gene3D" id="1.20.120.350">
    <property type="entry name" value="Voltage-gated potassium channels. Chain C"/>
    <property type="match status" value="1"/>
</dbReference>
<dbReference type="EMBL" id="JAAWWK010000002">
    <property type="protein sequence ID" value="NKI17509.1"/>
    <property type="molecule type" value="Genomic_DNA"/>
</dbReference>
<keyword evidence="8" id="KW-1185">Reference proteome</keyword>
<dbReference type="InterPro" id="IPR005821">
    <property type="entry name" value="Ion_trans_dom"/>
</dbReference>
<evidence type="ECO:0000256" key="3">
    <source>
        <dbReference type="ARBA" id="ARBA00022989"/>
    </source>
</evidence>
<evidence type="ECO:0000259" key="6">
    <source>
        <dbReference type="Pfam" id="PF00520"/>
    </source>
</evidence>
<feature type="transmembrane region" description="Helical" evidence="5">
    <location>
        <begin position="141"/>
        <end position="162"/>
    </location>
</feature>
<feature type="domain" description="Ion transport" evidence="6">
    <location>
        <begin position="18"/>
        <end position="234"/>
    </location>
</feature>
<evidence type="ECO:0000256" key="2">
    <source>
        <dbReference type="ARBA" id="ARBA00022692"/>
    </source>
</evidence>
<evidence type="ECO:0000313" key="8">
    <source>
        <dbReference type="Proteomes" id="UP000765845"/>
    </source>
</evidence>
<protein>
    <submittedName>
        <fullName evidence="7">Ion transporter</fullName>
    </submittedName>
</protein>
<name>A0ABX1GE87_9GAMM</name>
<feature type="transmembrane region" description="Helical" evidence="5">
    <location>
        <begin position="20"/>
        <end position="37"/>
    </location>
</feature>
<feature type="transmembrane region" description="Helical" evidence="5">
    <location>
        <begin position="49"/>
        <end position="70"/>
    </location>
</feature>
<keyword evidence="4 5" id="KW-0472">Membrane</keyword>
<dbReference type="RefSeq" id="WP_168449999.1">
    <property type="nucleotide sequence ID" value="NZ_JAAWWK010000002.1"/>
</dbReference>
<reference evidence="7 8" key="1">
    <citation type="submission" date="2020-04" db="EMBL/GenBank/DDBJ databases">
        <authorList>
            <person name="Yoon J."/>
        </authorList>
    </citation>
    <scope>NUCLEOTIDE SEQUENCE [LARGE SCALE GENOMIC DNA]</scope>
    <source>
        <strain evidence="7 8">KMU-166</strain>
    </source>
</reference>
<comment type="subcellular location">
    <subcellularLocation>
        <location evidence="1">Membrane</location>
        <topology evidence="1">Multi-pass membrane protein</topology>
    </subcellularLocation>
</comment>
<organism evidence="7 8">
    <name type="scientific">Spongiibacter thalassae</name>
    <dbReference type="NCBI Taxonomy" id="2721624"/>
    <lineage>
        <taxon>Bacteria</taxon>
        <taxon>Pseudomonadati</taxon>
        <taxon>Pseudomonadota</taxon>
        <taxon>Gammaproteobacteria</taxon>
        <taxon>Cellvibrionales</taxon>
        <taxon>Spongiibacteraceae</taxon>
        <taxon>Spongiibacter</taxon>
    </lineage>
</organism>
<keyword evidence="3 5" id="KW-1133">Transmembrane helix</keyword>
<proteinExistence type="predicted"/>
<gene>
    <name evidence="7" type="ORF">HCU74_08770</name>
</gene>
<evidence type="ECO:0000313" key="7">
    <source>
        <dbReference type="EMBL" id="NKI17509.1"/>
    </source>
</evidence>
<accession>A0ABX1GE87</accession>
<feature type="transmembrane region" description="Helical" evidence="5">
    <location>
        <begin position="203"/>
        <end position="229"/>
    </location>
</feature>